<organism evidence="2 3">
    <name type="scientific">Mangrovimonas yunxiaonensis</name>
    <dbReference type="NCBI Taxonomy" id="1197477"/>
    <lineage>
        <taxon>Bacteria</taxon>
        <taxon>Pseudomonadati</taxon>
        <taxon>Bacteroidota</taxon>
        <taxon>Flavobacteriia</taxon>
        <taxon>Flavobacteriales</taxon>
        <taxon>Flavobacteriaceae</taxon>
        <taxon>Mangrovimonas</taxon>
    </lineage>
</organism>
<keyword evidence="1" id="KW-1133">Transmembrane helix</keyword>
<dbReference type="AlphaFoldDB" id="A0A084TND5"/>
<reference evidence="3" key="2">
    <citation type="submission" date="2014-07" db="EMBL/GenBank/DDBJ databases">
        <title>Genome sequence of Mangrovimonas yunxiaonensis.</title>
        <authorList>
            <person name="Li Y."/>
            <person name="Zheng T."/>
        </authorList>
    </citation>
    <scope>NUCLEOTIDE SEQUENCE [LARGE SCALE GENOMIC DNA]</scope>
    <source>
        <strain evidence="3">LY01</strain>
    </source>
</reference>
<keyword evidence="3" id="KW-1185">Reference proteome</keyword>
<keyword evidence="1" id="KW-0472">Membrane</keyword>
<dbReference type="STRING" id="1197477.IA57_00875"/>
<dbReference type="RefSeq" id="WP_036117988.1">
    <property type="nucleotide sequence ID" value="NZ_BMET01000002.1"/>
</dbReference>
<name>A0A084TND5_9FLAO</name>
<accession>A0A084TND5</accession>
<evidence type="ECO:0000313" key="2">
    <source>
        <dbReference type="EMBL" id="KFB02221.1"/>
    </source>
</evidence>
<keyword evidence="1" id="KW-0812">Transmembrane</keyword>
<comment type="caution">
    <text evidence="2">The sequence shown here is derived from an EMBL/GenBank/DDBJ whole genome shotgun (WGS) entry which is preliminary data.</text>
</comment>
<feature type="transmembrane region" description="Helical" evidence="1">
    <location>
        <begin position="72"/>
        <end position="90"/>
    </location>
</feature>
<protein>
    <submittedName>
        <fullName evidence="2">Uncharacterized protein</fullName>
    </submittedName>
</protein>
<gene>
    <name evidence="2" type="ORF">IA57_00875</name>
</gene>
<proteinExistence type="predicted"/>
<evidence type="ECO:0000256" key="1">
    <source>
        <dbReference type="SAM" id="Phobius"/>
    </source>
</evidence>
<dbReference type="Proteomes" id="UP000028521">
    <property type="component" value="Unassembled WGS sequence"/>
</dbReference>
<evidence type="ECO:0000313" key="3">
    <source>
        <dbReference type="Proteomes" id="UP000028521"/>
    </source>
</evidence>
<dbReference type="eggNOG" id="COG1413">
    <property type="taxonomic scope" value="Bacteria"/>
</dbReference>
<dbReference type="OrthoDB" id="1098521at2"/>
<sequence>MELNKINKLLEKYDNGTTTLQEEQQLKRYFSQETVPPHLESYKAMFAYFSANEKEQFTKDVPLTPKRNNTFYIKWISVAAVAVLLIGVFFKSNVFVQEDLGTYDDPEMAYNEVVKSLEMISSNFNKGAKKVNYLNAFNQGISKVDYLNEMDNTTRLIFKK</sequence>
<reference evidence="2 3" key="1">
    <citation type="journal article" date="2014" name="Genome Announc.">
        <title>Draft Genome Sequence of the Algicidal Bacterium Mangrovimonas yunxiaonensis Strain LY01.</title>
        <authorList>
            <person name="Li Y."/>
            <person name="Zhu H."/>
            <person name="Li C."/>
            <person name="Zhang H."/>
            <person name="Chen Z."/>
            <person name="Zheng W."/>
            <person name="Xu H."/>
            <person name="Zheng T."/>
        </authorList>
    </citation>
    <scope>NUCLEOTIDE SEQUENCE [LARGE SCALE GENOMIC DNA]</scope>
    <source>
        <strain evidence="2 3">LY01</strain>
    </source>
</reference>
<dbReference type="EMBL" id="JPFK01000002">
    <property type="protein sequence ID" value="KFB02221.1"/>
    <property type="molecule type" value="Genomic_DNA"/>
</dbReference>